<dbReference type="Gene3D" id="1.10.40.30">
    <property type="entry name" value="Fumarase/aspartase (C-terminal domain)"/>
    <property type="match status" value="1"/>
</dbReference>
<evidence type="ECO:0000256" key="1">
    <source>
        <dbReference type="ARBA" id="ARBA00004941"/>
    </source>
</evidence>
<comment type="pathway">
    <text evidence="1">Amino-acid biosynthesis; L-arginine biosynthesis; L-arginine from L-ornithine and carbamoyl phosphate: step 3/3.</text>
</comment>
<dbReference type="InterPro" id="IPR009049">
    <property type="entry name" value="Argininosuccinate_lyase"/>
</dbReference>
<proteinExistence type="predicted"/>
<dbReference type="UniPathway" id="UPA00068">
    <property type="reaction ID" value="UER00114"/>
</dbReference>
<dbReference type="EMBL" id="MDER01000025">
    <property type="protein sequence ID" value="ODP30125.1"/>
    <property type="molecule type" value="Genomic_DNA"/>
</dbReference>
<protein>
    <recommendedName>
        <fullName evidence="2">argininosuccinate lyase</fullName>
        <ecNumber evidence="2">4.3.2.1</ecNumber>
    </recommendedName>
</protein>
<dbReference type="InterPro" id="IPR024083">
    <property type="entry name" value="Fumarase/histidase_N"/>
</dbReference>
<dbReference type="GO" id="GO:0005829">
    <property type="term" value="C:cytosol"/>
    <property type="evidence" value="ECO:0007669"/>
    <property type="project" value="TreeGrafter"/>
</dbReference>
<dbReference type="InterPro" id="IPR000362">
    <property type="entry name" value="Fumarate_lyase_fam"/>
</dbReference>
<organism evidence="7 8">
    <name type="scientific">Paenibacillus nuruki</name>
    <dbReference type="NCBI Taxonomy" id="1886670"/>
    <lineage>
        <taxon>Bacteria</taxon>
        <taxon>Bacillati</taxon>
        <taxon>Bacillota</taxon>
        <taxon>Bacilli</taxon>
        <taxon>Bacillales</taxon>
        <taxon>Paenibacillaceae</taxon>
        <taxon>Paenibacillus</taxon>
    </lineage>
</organism>
<accession>A0A1E3LAD2</accession>
<dbReference type="SUPFAM" id="SSF48557">
    <property type="entry name" value="L-aspartase-like"/>
    <property type="match status" value="1"/>
</dbReference>
<dbReference type="STRING" id="1886670.PTI45_00578"/>
<evidence type="ECO:0000256" key="5">
    <source>
        <dbReference type="ARBA" id="ARBA00023239"/>
    </source>
</evidence>
<dbReference type="PRINTS" id="PR00149">
    <property type="entry name" value="FUMRATELYASE"/>
</dbReference>
<dbReference type="Pfam" id="PF00206">
    <property type="entry name" value="Lyase_1"/>
    <property type="match status" value="1"/>
</dbReference>
<comment type="caution">
    <text evidence="7">The sequence shown here is derived from an EMBL/GenBank/DDBJ whole genome shotgun (WGS) entry which is preliminary data.</text>
</comment>
<evidence type="ECO:0000256" key="4">
    <source>
        <dbReference type="ARBA" id="ARBA00022605"/>
    </source>
</evidence>
<gene>
    <name evidence="7" type="ORF">PTI45_00578</name>
</gene>
<dbReference type="PRINTS" id="PR00145">
    <property type="entry name" value="ARGSUCLYASE"/>
</dbReference>
<evidence type="ECO:0000313" key="8">
    <source>
        <dbReference type="Proteomes" id="UP000094578"/>
    </source>
</evidence>
<dbReference type="InterPro" id="IPR008948">
    <property type="entry name" value="L-Aspartase-like"/>
</dbReference>
<evidence type="ECO:0000256" key="2">
    <source>
        <dbReference type="ARBA" id="ARBA00012338"/>
    </source>
</evidence>
<dbReference type="AlphaFoldDB" id="A0A1E3LAD2"/>
<name>A0A1E3LAD2_9BACL</name>
<dbReference type="GO" id="GO:0042450">
    <property type="term" value="P:L-arginine biosynthetic process via ornithine"/>
    <property type="evidence" value="ECO:0007669"/>
    <property type="project" value="InterPro"/>
</dbReference>
<feature type="domain" description="Fumarate lyase N-terminal" evidence="6">
    <location>
        <begin position="50"/>
        <end position="307"/>
    </location>
</feature>
<sequence length="493" mass="56747">MQKINGKNEDLPTGRLMEYPNTYIHDQVLYPQFQYETKNFLGYYIAIEKVMSIEYERMGMFSSEALHSILQALDQINYHSLMADPSKNMTDILFAIEHYVKSKVPQDIALWHLDRSRNDVQATAQLMFARDQLLEIITDLHLLADCIHPLAIEHTYTKMPGYTHYQSAQIISVGFYFSGVLEQISQVVERLCFHWRSIDECPLGSGAMAGLELTWDRERIAKMLGFEKCCRHALKGVASKDFMLLIGSELSNASVTFSRFLTDFMNWGSSDYRFFDLPDHLSSISSAMPQKKNFTIFERIRGKFAHIPAYYMDIVMGQQRTPYTNMVETSKEGGSQFSILMTTMSTAIQLLTHVIPNMKFDVVHMNERCKTEFFGGFSLANQLTLTFNIPYREAQILAGKYITLMIEQHRIPEDIDVEYLQLLCVEAGYLVEISSIMLNQCFSTDEALLTKCSKGSTHPDEVLHLLSLQQQAHILKWKEITKLKEQSQTYVFC</sequence>
<dbReference type="InterPro" id="IPR022761">
    <property type="entry name" value="Fumarate_lyase_N"/>
</dbReference>
<evidence type="ECO:0000313" key="7">
    <source>
        <dbReference type="EMBL" id="ODP30125.1"/>
    </source>
</evidence>
<dbReference type="PATRIC" id="fig|1886670.3.peg.597"/>
<evidence type="ECO:0000256" key="3">
    <source>
        <dbReference type="ARBA" id="ARBA00022571"/>
    </source>
</evidence>
<keyword evidence="4" id="KW-0028">Amino-acid biosynthesis</keyword>
<dbReference type="EC" id="4.3.2.1" evidence="2"/>
<dbReference type="PANTHER" id="PTHR43814">
    <property type="entry name" value="ARGININOSUCCINATE LYASE"/>
    <property type="match status" value="1"/>
</dbReference>
<dbReference type="GO" id="GO:0004056">
    <property type="term" value="F:argininosuccinate lyase activity"/>
    <property type="evidence" value="ECO:0007669"/>
    <property type="project" value="UniProtKB-EC"/>
</dbReference>
<dbReference type="Proteomes" id="UP000094578">
    <property type="component" value="Unassembled WGS sequence"/>
</dbReference>
<dbReference type="Gene3D" id="1.10.275.10">
    <property type="entry name" value="Fumarase/aspartase (N-terminal domain)"/>
    <property type="match status" value="1"/>
</dbReference>
<dbReference type="RefSeq" id="WP_069326038.1">
    <property type="nucleotide sequence ID" value="NZ_MDER01000025.1"/>
</dbReference>
<dbReference type="Gene3D" id="1.20.200.10">
    <property type="entry name" value="Fumarase/aspartase (Central domain)"/>
    <property type="match status" value="1"/>
</dbReference>
<keyword evidence="3" id="KW-0055">Arginine biosynthesis</keyword>
<evidence type="ECO:0000259" key="6">
    <source>
        <dbReference type="Pfam" id="PF00206"/>
    </source>
</evidence>
<dbReference type="PANTHER" id="PTHR43814:SF1">
    <property type="entry name" value="ARGININOSUCCINATE LYASE"/>
    <property type="match status" value="1"/>
</dbReference>
<reference evidence="7 8" key="1">
    <citation type="submission" date="2016-08" db="EMBL/GenBank/DDBJ databases">
        <title>Genome sequencing of Paenibacillus sp. TI45-13ar, isolated from Korean traditional nuruk.</title>
        <authorList>
            <person name="Kim S.-J."/>
        </authorList>
    </citation>
    <scope>NUCLEOTIDE SEQUENCE [LARGE SCALE GENOMIC DNA]</scope>
    <source>
        <strain evidence="7 8">TI45-13ar</strain>
    </source>
</reference>
<keyword evidence="5 7" id="KW-0456">Lyase</keyword>
<keyword evidence="8" id="KW-1185">Reference proteome</keyword>